<feature type="region of interest" description="Disordered" evidence="1">
    <location>
        <begin position="1"/>
        <end position="29"/>
    </location>
</feature>
<accession>A0A0A9F6C6</accession>
<proteinExistence type="predicted"/>
<dbReference type="EMBL" id="GBRH01189989">
    <property type="protein sequence ID" value="JAE07907.1"/>
    <property type="molecule type" value="Transcribed_RNA"/>
</dbReference>
<dbReference type="AlphaFoldDB" id="A0A0A9F6C6"/>
<organism evidence="2">
    <name type="scientific">Arundo donax</name>
    <name type="common">Giant reed</name>
    <name type="synonym">Donax arundinaceus</name>
    <dbReference type="NCBI Taxonomy" id="35708"/>
    <lineage>
        <taxon>Eukaryota</taxon>
        <taxon>Viridiplantae</taxon>
        <taxon>Streptophyta</taxon>
        <taxon>Embryophyta</taxon>
        <taxon>Tracheophyta</taxon>
        <taxon>Spermatophyta</taxon>
        <taxon>Magnoliopsida</taxon>
        <taxon>Liliopsida</taxon>
        <taxon>Poales</taxon>
        <taxon>Poaceae</taxon>
        <taxon>PACMAD clade</taxon>
        <taxon>Arundinoideae</taxon>
        <taxon>Arundineae</taxon>
        <taxon>Arundo</taxon>
    </lineage>
</organism>
<reference evidence="2" key="1">
    <citation type="submission" date="2014-09" db="EMBL/GenBank/DDBJ databases">
        <authorList>
            <person name="Magalhaes I.L.F."/>
            <person name="Oliveira U."/>
            <person name="Santos F.R."/>
            <person name="Vidigal T.H.D.A."/>
            <person name="Brescovit A.D."/>
            <person name="Santos A.J."/>
        </authorList>
    </citation>
    <scope>NUCLEOTIDE SEQUENCE</scope>
    <source>
        <tissue evidence="2">Shoot tissue taken approximately 20 cm above the soil surface</tissue>
    </source>
</reference>
<sequence length="131" mass="14467">MSRFLPDVAVDTQKESKNPRKENPSLPEEMGLTNYHAQTSGSPITHLSTHKSTHRKLGPLLPTHNCASTTTLPSRFTANCVRFLTAKPMTPCGVNPSAFSKFSCDLVKKNVRHACLHSSKATFSQLSFLLR</sequence>
<feature type="compositionally biased region" description="Basic and acidic residues" evidence="1">
    <location>
        <begin position="12"/>
        <end position="23"/>
    </location>
</feature>
<reference evidence="2" key="2">
    <citation type="journal article" date="2015" name="Data Brief">
        <title>Shoot transcriptome of the giant reed, Arundo donax.</title>
        <authorList>
            <person name="Barrero R.A."/>
            <person name="Guerrero F.D."/>
            <person name="Moolhuijzen P."/>
            <person name="Goolsby J.A."/>
            <person name="Tidwell J."/>
            <person name="Bellgard S.E."/>
            <person name="Bellgard M.I."/>
        </authorList>
    </citation>
    <scope>NUCLEOTIDE SEQUENCE</scope>
    <source>
        <tissue evidence="2">Shoot tissue taken approximately 20 cm above the soil surface</tissue>
    </source>
</reference>
<evidence type="ECO:0000313" key="2">
    <source>
        <dbReference type="EMBL" id="JAE07907.1"/>
    </source>
</evidence>
<protein>
    <submittedName>
        <fullName evidence="2">Uncharacterized protein</fullName>
    </submittedName>
</protein>
<name>A0A0A9F6C6_ARUDO</name>
<evidence type="ECO:0000256" key="1">
    <source>
        <dbReference type="SAM" id="MobiDB-lite"/>
    </source>
</evidence>